<protein>
    <submittedName>
        <fullName evidence="3">Uncharacterized protein</fullName>
    </submittedName>
</protein>
<feature type="region of interest" description="Disordered" evidence="1">
    <location>
        <begin position="86"/>
        <end position="105"/>
    </location>
</feature>
<dbReference type="AlphaFoldDB" id="A0A1R1PTI8"/>
<sequence>MLQVLPYKRFNFLCCPVTLTPNRSYSYSQPFPTTYVSFHTHFILSDPLFLNRAFDRPLYCTSCSSASHNSTSSCRLLMFARRRLSSRPPLSSTPPTGGDPRSPPGPPLLRPVSFMPLLYTRLCSSSHSFSSSPTRCCHTSYCSLNFFCSSFSFVSRSSCFCCRCFISSPSISLCRCICSSQNHHSCGSLKLPGTNLLSVSKKSRAILPLTCAARL</sequence>
<gene>
    <name evidence="3" type="ORF">AX774_g2279</name>
    <name evidence="2" type="ORF">AX774_g4340</name>
</gene>
<evidence type="ECO:0000256" key="1">
    <source>
        <dbReference type="SAM" id="MobiDB-lite"/>
    </source>
</evidence>
<proteinExistence type="predicted"/>
<reference evidence="3" key="1">
    <citation type="submission" date="2017-01" db="EMBL/GenBank/DDBJ databases">
        <authorList>
            <person name="Mah S.A."/>
            <person name="Swanson W.J."/>
            <person name="Moy G.W."/>
            <person name="Vacquier V.D."/>
        </authorList>
    </citation>
    <scope>NUCLEOTIDE SEQUENCE [LARGE SCALE GENOMIC DNA]</scope>
    <source>
        <strain evidence="3">COL-18-3</strain>
    </source>
</reference>
<reference evidence="4" key="2">
    <citation type="submission" date="2017-01" db="EMBL/GenBank/DDBJ databases">
        <authorList>
            <person name="Wang Y."/>
            <person name="White M."/>
            <person name="Kvist S."/>
            <person name="Moncalvo J.-M."/>
        </authorList>
    </citation>
    <scope>NUCLEOTIDE SEQUENCE [LARGE SCALE GENOMIC DNA]</scope>
    <source>
        <strain evidence="4">COL-18-3</strain>
    </source>
</reference>
<organism evidence="3 4">
    <name type="scientific">Zancudomyces culisetae</name>
    <name type="common">Gut fungus</name>
    <name type="synonym">Smittium culisetae</name>
    <dbReference type="NCBI Taxonomy" id="1213189"/>
    <lineage>
        <taxon>Eukaryota</taxon>
        <taxon>Fungi</taxon>
        <taxon>Fungi incertae sedis</taxon>
        <taxon>Zoopagomycota</taxon>
        <taxon>Kickxellomycotina</taxon>
        <taxon>Harpellomycetes</taxon>
        <taxon>Harpellales</taxon>
        <taxon>Legeriomycetaceae</taxon>
        <taxon>Zancudomyces</taxon>
    </lineage>
</organism>
<comment type="caution">
    <text evidence="3">The sequence shown here is derived from an EMBL/GenBank/DDBJ whole genome shotgun (WGS) entry which is preliminary data.</text>
</comment>
<evidence type="ECO:0000313" key="2">
    <source>
        <dbReference type="EMBL" id="OMH82181.1"/>
    </source>
</evidence>
<accession>A0A1R1PTI8</accession>
<keyword evidence="4" id="KW-1185">Reference proteome</keyword>
<dbReference type="Proteomes" id="UP000188320">
    <property type="component" value="Unassembled WGS sequence"/>
</dbReference>
<name>A0A1R1PTI8_ZANCU</name>
<evidence type="ECO:0000313" key="3">
    <source>
        <dbReference type="EMBL" id="OMH84202.1"/>
    </source>
</evidence>
<evidence type="ECO:0000313" key="4">
    <source>
        <dbReference type="Proteomes" id="UP000188320"/>
    </source>
</evidence>
<dbReference type="EMBL" id="LSSK01000724">
    <property type="protein sequence ID" value="OMH82181.1"/>
    <property type="molecule type" value="Genomic_DNA"/>
</dbReference>
<feature type="compositionally biased region" description="Low complexity" evidence="1">
    <location>
        <begin position="86"/>
        <end position="100"/>
    </location>
</feature>
<dbReference type="EMBL" id="LSSK01000237">
    <property type="protein sequence ID" value="OMH84202.1"/>
    <property type="molecule type" value="Genomic_DNA"/>
</dbReference>